<feature type="active site" evidence="8">
    <location>
        <position position="92"/>
    </location>
</feature>
<dbReference type="InterPro" id="IPR036152">
    <property type="entry name" value="Asp/glu_Ase-like_sf"/>
</dbReference>
<evidence type="ECO:0000256" key="6">
    <source>
        <dbReference type="PIRSR" id="PIRSR001220-2"/>
    </source>
</evidence>
<proteinExistence type="inferred from homology"/>
<organism evidence="11 12">
    <name type="scientific">Arthrobacter echini</name>
    <dbReference type="NCBI Taxonomy" id="1529066"/>
    <lineage>
        <taxon>Bacteria</taxon>
        <taxon>Bacillati</taxon>
        <taxon>Actinomycetota</taxon>
        <taxon>Actinomycetes</taxon>
        <taxon>Micrococcales</taxon>
        <taxon>Micrococcaceae</taxon>
        <taxon>Arthrobacter</taxon>
    </lineage>
</organism>
<evidence type="ECO:0000256" key="4">
    <source>
        <dbReference type="ARBA" id="ARBA00049366"/>
    </source>
</evidence>
<dbReference type="InterPro" id="IPR027474">
    <property type="entry name" value="L-asparaginase_N"/>
</dbReference>
<dbReference type="InterPro" id="IPR006034">
    <property type="entry name" value="Asparaginase/glutaminase-like"/>
</dbReference>
<dbReference type="SUPFAM" id="SSF53774">
    <property type="entry name" value="Glutaminase/Asparaginase"/>
    <property type="match status" value="1"/>
</dbReference>
<dbReference type="InterPro" id="IPR040919">
    <property type="entry name" value="Asparaginase_C"/>
</dbReference>
<protein>
    <recommendedName>
        <fullName evidence="2">asparaginase</fullName>
        <ecNumber evidence="2">3.5.1.1</ecNumber>
    </recommendedName>
</protein>
<evidence type="ECO:0000256" key="2">
    <source>
        <dbReference type="ARBA" id="ARBA00012920"/>
    </source>
</evidence>
<evidence type="ECO:0000256" key="3">
    <source>
        <dbReference type="ARBA" id="ARBA00022801"/>
    </source>
</evidence>
<feature type="active site" description="O-isoaspartyl threonine intermediate" evidence="5">
    <location>
        <position position="17"/>
    </location>
</feature>
<sequence>MGSVTEDHVVLLATGGTIASRADSVTGSTLAADSGASVLAAAGSSAVGIEVVDLMQKGSYLLTFEDMLGIREAIQKALAARGTRGVVITHGTDTMEETAYLADLLHDDPRPVVFTGAQRAADHADPDGPRNLRDAIDVAMAPEARHRGALIVFDGEILSVPGTRKSETSKAKAFSNPDLGRVGSVAEDGSIHFGPARRREAPLNSTGTGMSAHGPVRVDIIAIYPGADATLFRAALAAGARGIVLEATGLGNANAALSEAVRTAIEDGVVVVTSTRVHAGPVRGIYGAGGGRTLEDAGAVPSGLLRPSQARILLQTLLTCGTSPQGVAHQFLQRGQPPSA</sequence>
<name>A0A5D0XNU8_9MICC</name>
<evidence type="ECO:0000259" key="10">
    <source>
        <dbReference type="Pfam" id="PF17763"/>
    </source>
</evidence>
<accession>A0A5D0XNU8</accession>
<dbReference type="SFLD" id="SFLDS00057">
    <property type="entry name" value="Glutaminase/Asparaginase"/>
    <property type="match status" value="1"/>
</dbReference>
<dbReference type="GO" id="GO:0006528">
    <property type="term" value="P:asparagine metabolic process"/>
    <property type="evidence" value="ECO:0007669"/>
    <property type="project" value="InterPro"/>
</dbReference>
<comment type="caution">
    <text evidence="11">The sequence shown here is derived from an EMBL/GenBank/DDBJ whole genome shotgun (WGS) entry which is preliminary data.</text>
</comment>
<dbReference type="PROSITE" id="PS00144">
    <property type="entry name" value="ASN_GLN_ASE_1"/>
    <property type="match status" value="1"/>
</dbReference>
<dbReference type="PROSITE" id="PS00917">
    <property type="entry name" value="ASN_GLN_ASE_2"/>
    <property type="match status" value="1"/>
</dbReference>
<dbReference type="InterPro" id="IPR037152">
    <property type="entry name" value="L-asparaginase_N_sf"/>
</dbReference>
<feature type="domain" description="L-asparaginase N-terminal" evidence="9">
    <location>
        <begin position="8"/>
        <end position="192"/>
    </location>
</feature>
<dbReference type="CDD" id="cd08964">
    <property type="entry name" value="L-asparaginase_II"/>
    <property type="match status" value="1"/>
</dbReference>
<feature type="binding site" evidence="6">
    <location>
        <begin position="92"/>
        <end position="93"/>
    </location>
    <ligand>
        <name>substrate</name>
    </ligand>
</feature>
<dbReference type="Pfam" id="PF00710">
    <property type="entry name" value="Asparaginase"/>
    <property type="match status" value="1"/>
</dbReference>
<feature type="active site" evidence="7">
    <location>
        <position position="17"/>
    </location>
</feature>
<dbReference type="InterPro" id="IPR004550">
    <property type="entry name" value="AsnASE_II"/>
</dbReference>
<dbReference type="EC" id="3.5.1.1" evidence="2"/>
<evidence type="ECO:0000256" key="5">
    <source>
        <dbReference type="PIRSR" id="PIRSR001220-1"/>
    </source>
</evidence>
<dbReference type="Gene3D" id="3.40.50.40">
    <property type="match status" value="1"/>
</dbReference>
<dbReference type="PANTHER" id="PTHR11707">
    <property type="entry name" value="L-ASPARAGINASE"/>
    <property type="match status" value="1"/>
</dbReference>
<evidence type="ECO:0000313" key="12">
    <source>
        <dbReference type="Proteomes" id="UP000323410"/>
    </source>
</evidence>
<dbReference type="AlphaFoldDB" id="A0A5D0XNU8"/>
<evidence type="ECO:0000313" key="11">
    <source>
        <dbReference type="EMBL" id="TYC97939.1"/>
    </source>
</evidence>
<dbReference type="EMBL" id="VSLD01000006">
    <property type="protein sequence ID" value="TYC97939.1"/>
    <property type="molecule type" value="Genomic_DNA"/>
</dbReference>
<dbReference type="InterPro" id="IPR027475">
    <property type="entry name" value="Asparaginase/glutaminase_AS2"/>
</dbReference>
<dbReference type="RefSeq" id="WP_148601511.1">
    <property type="nucleotide sequence ID" value="NZ_VSLD01000006.1"/>
</dbReference>
<dbReference type="InterPro" id="IPR027473">
    <property type="entry name" value="L-asparaginase_C"/>
</dbReference>
<dbReference type="PIRSF" id="PIRSF001220">
    <property type="entry name" value="L-ASNase_gatD"/>
    <property type="match status" value="1"/>
</dbReference>
<feature type="binding site" evidence="6">
    <location>
        <position position="59"/>
    </location>
    <ligand>
        <name>substrate</name>
    </ligand>
</feature>
<gene>
    <name evidence="11" type="ORF">FQ377_12060</name>
</gene>
<dbReference type="SMART" id="SM00870">
    <property type="entry name" value="Asparaginase"/>
    <property type="match status" value="1"/>
</dbReference>
<dbReference type="InterPro" id="IPR020827">
    <property type="entry name" value="Asparaginase/glutaminase_AS1"/>
</dbReference>
<dbReference type="PROSITE" id="PS51732">
    <property type="entry name" value="ASN_GLN_ASE_3"/>
    <property type="match status" value="1"/>
</dbReference>
<evidence type="ECO:0000256" key="7">
    <source>
        <dbReference type="PROSITE-ProRule" id="PRU10099"/>
    </source>
</evidence>
<reference evidence="11 12" key="1">
    <citation type="submission" date="2019-08" db="EMBL/GenBank/DDBJ databases">
        <title>Genone of Arthrobacter echini P9.</title>
        <authorList>
            <person name="Bowman J.P."/>
        </authorList>
    </citation>
    <scope>NUCLEOTIDE SEQUENCE [LARGE SCALE GENOMIC DNA]</scope>
    <source>
        <strain evidence="11 12">P9</strain>
    </source>
</reference>
<dbReference type="Pfam" id="PF17763">
    <property type="entry name" value="Asparaginase_C"/>
    <property type="match status" value="1"/>
</dbReference>
<dbReference type="OrthoDB" id="9788068at2"/>
<evidence type="ECO:0000256" key="8">
    <source>
        <dbReference type="PROSITE-ProRule" id="PRU10100"/>
    </source>
</evidence>
<feature type="domain" description="Asparaginase/glutaminase C-terminal" evidence="10">
    <location>
        <begin position="217"/>
        <end position="331"/>
    </location>
</feature>
<dbReference type="PANTHER" id="PTHR11707:SF28">
    <property type="entry name" value="60 KDA LYSOPHOSPHOLIPASE"/>
    <property type="match status" value="1"/>
</dbReference>
<evidence type="ECO:0000256" key="1">
    <source>
        <dbReference type="ARBA" id="ARBA00010518"/>
    </source>
</evidence>
<dbReference type="Proteomes" id="UP000323410">
    <property type="component" value="Unassembled WGS sequence"/>
</dbReference>
<dbReference type="PIRSF" id="PIRSF500176">
    <property type="entry name" value="L_ASNase"/>
    <property type="match status" value="1"/>
</dbReference>
<keyword evidence="3" id="KW-0378">Hydrolase</keyword>
<comment type="similarity">
    <text evidence="1">Belongs to the asparaginase 1 family.</text>
</comment>
<evidence type="ECO:0000259" key="9">
    <source>
        <dbReference type="Pfam" id="PF00710"/>
    </source>
</evidence>
<dbReference type="GO" id="GO:0004067">
    <property type="term" value="F:asparaginase activity"/>
    <property type="evidence" value="ECO:0007669"/>
    <property type="project" value="UniProtKB-UniRule"/>
</dbReference>
<dbReference type="Gene3D" id="3.40.50.1170">
    <property type="entry name" value="L-asparaginase, N-terminal domain"/>
    <property type="match status" value="1"/>
</dbReference>
<dbReference type="PRINTS" id="PR00139">
    <property type="entry name" value="ASNGLNASE"/>
</dbReference>
<keyword evidence="12" id="KW-1185">Reference proteome</keyword>
<comment type="catalytic activity">
    <reaction evidence="4">
        <text>L-asparagine + H2O = L-aspartate + NH4(+)</text>
        <dbReference type="Rhea" id="RHEA:21016"/>
        <dbReference type="ChEBI" id="CHEBI:15377"/>
        <dbReference type="ChEBI" id="CHEBI:28938"/>
        <dbReference type="ChEBI" id="CHEBI:29991"/>
        <dbReference type="ChEBI" id="CHEBI:58048"/>
        <dbReference type="EC" id="3.5.1.1"/>
    </reaction>
</comment>